<evidence type="ECO:0000256" key="1">
    <source>
        <dbReference type="SAM" id="MobiDB-lite"/>
    </source>
</evidence>
<sequence length="173" mass="18648">MDGTISQSQNEKESDPPRSPPSRWTNRIASPGTQTRHSSQQVSTTSNKALTASRSLDVGTPGISQDRHVRNEKKGGGATGPPHSIRQRGPTHSGHFTNVNANGNLGSDHASGQSEAYRNGHEYRIELVHLQPLGACMSPDTPTSPLIFGALRFQIPARPIALGNRMGKRLISR</sequence>
<gene>
    <name evidence="2" type="ORF">N7492_008329</name>
</gene>
<dbReference type="EMBL" id="JAPQKO010000006">
    <property type="protein sequence ID" value="KAJ5155526.1"/>
    <property type="molecule type" value="Genomic_DNA"/>
</dbReference>
<protein>
    <submittedName>
        <fullName evidence="2">Uncharacterized protein</fullName>
    </submittedName>
</protein>
<reference evidence="2" key="1">
    <citation type="submission" date="2022-11" db="EMBL/GenBank/DDBJ databases">
        <authorList>
            <person name="Petersen C."/>
        </authorList>
    </citation>
    <scope>NUCLEOTIDE SEQUENCE</scope>
    <source>
        <strain evidence="2">IBT 21917</strain>
    </source>
</reference>
<evidence type="ECO:0000313" key="3">
    <source>
        <dbReference type="Proteomes" id="UP001146351"/>
    </source>
</evidence>
<name>A0A9W9HT91_9EURO</name>
<feature type="compositionally biased region" description="Polar residues" evidence="1">
    <location>
        <begin position="22"/>
        <end position="54"/>
    </location>
</feature>
<evidence type="ECO:0000313" key="2">
    <source>
        <dbReference type="EMBL" id="KAJ5155526.1"/>
    </source>
</evidence>
<proteinExistence type="predicted"/>
<keyword evidence="3" id="KW-1185">Reference proteome</keyword>
<feature type="compositionally biased region" description="Basic and acidic residues" evidence="1">
    <location>
        <begin position="65"/>
        <end position="75"/>
    </location>
</feature>
<feature type="region of interest" description="Disordered" evidence="1">
    <location>
        <begin position="1"/>
        <end position="114"/>
    </location>
</feature>
<dbReference type="Proteomes" id="UP001146351">
    <property type="component" value="Unassembled WGS sequence"/>
</dbReference>
<feature type="compositionally biased region" description="Polar residues" evidence="1">
    <location>
        <begin position="94"/>
        <end position="114"/>
    </location>
</feature>
<organism evidence="2 3">
    <name type="scientific">Penicillium capsulatum</name>
    <dbReference type="NCBI Taxonomy" id="69766"/>
    <lineage>
        <taxon>Eukaryota</taxon>
        <taxon>Fungi</taxon>
        <taxon>Dikarya</taxon>
        <taxon>Ascomycota</taxon>
        <taxon>Pezizomycotina</taxon>
        <taxon>Eurotiomycetes</taxon>
        <taxon>Eurotiomycetidae</taxon>
        <taxon>Eurotiales</taxon>
        <taxon>Aspergillaceae</taxon>
        <taxon>Penicillium</taxon>
    </lineage>
</organism>
<dbReference type="AlphaFoldDB" id="A0A9W9HT91"/>
<reference evidence="2" key="2">
    <citation type="journal article" date="2023" name="IMA Fungus">
        <title>Comparative genomic study of the Penicillium genus elucidates a diverse pangenome and 15 lateral gene transfer events.</title>
        <authorList>
            <person name="Petersen C."/>
            <person name="Sorensen T."/>
            <person name="Nielsen M.R."/>
            <person name="Sondergaard T.E."/>
            <person name="Sorensen J.L."/>
            <person name="Fitzpatrick D.A."/>
            <person name="Frisvad J.C."/>
            <person name="Nielsen K.L."/>
        </authorList>
    </citation>
    <scope>NUCLEOTIDE SEQUENCE</scope>
    <source>
        <strain evidence="2">IBT 21917</strain>
    </source>
</reference>
<comment type="caution">
    <text evidence="2">The sequence shown here is derived from an EMBL/GenBank/DDBJ whole genome shotgun (WGS) entry which is preliminary data.</text>
</comment>
<accession>A0A9W9HT91</accession>